<dbReference type="Pfam" id="PF25601">
    <property type="entry name" value="AAA_lid_14"/>
    <property type="match status" value="1"/>
</dbReference>
<dbReference type="GO" id="GO:0000160">
    <property type="term" value="P:phosphorelay signal transduction system"/>
    <property type="evidence" value="ECO:0007669"/>
    <property type="project" value="InterPro"/>
</dbReference>
<dbReference type="PROSITE" id="PS00676">
    <property type="entry name" value="SIGMA54_INTERACT_2"/>
    <property type="match status" value="1"/>
</dbReference>
<dbReference type="GO" id="GO:0043565">
    <property type="term" value="F:sequence-specific DNA binding"/>
    <property type="evidence" value="ECO:0007669"/>
    <property type="project" value="InterPro"/>
</dbReference>
<dbReference type="SMART" id="SM00382">
    <property type="entry name" value="AAA"/>
    <property type="match status" value="1"/>
</dbReference>
<dbReference type="FunFam" id="1.10.8.60:FF:000014">
    <property type="entry name" value="DNA-binding transcriptional regulator NtrC"/>
    <property type="match status" value="1"/>
</dbReference>
<keyword evidence="2" id="KW-0067">ATP-binding</keyword>
<evidence type="ECO:0000256" key="7">
    <source>
        <dbReference type="PROSITE-ProRule" id="PRU00169"/>
    </source>
</evidence>
<dbReference type="InterPro" id="IPR001789">
    <property type="entry name" value="Sig_transdc_resp-reg_receiver"/>
</dbReference>
<accession>A0A328FAJ4</accession>
<dbReference type="Gene3D" id="3.40.50.300">
    <property type="entry name" value="P-loop containing nucleotide triphosphate hydrolases"/>
    <property type="match status" value="1"/>
</dbReference>
<dbReference type="Pfam" id="PF00158">
    <property type="entry name" value="Sigma54_activat"/>
    <property type="match status" value="1"/>
</dbReference>
<name>A0A328FAJ4_9BACT</name>
<dbReference type="Gene3D" id="1.10.10.60">
    <property type="entry name" value="Homeodomain-like"/>
    <property type="match status" value="1"/>
</dbReference>
<dbReference type="EMBL" id="CP036313">
    <property type="protein sequence ID" value="QBH12263.1"/>
    <property type="molecule type" value="Genomic_DNA"/>
</dbReference>
<evidence type="ECO:0000259" key="8">
    <source>
        <dbReference type="PROSITE" id="PS50045"/>
    </source>
</evidence>
<dbReference type="Gene3D" id="1.10.8.60">
    <property type="match status" value="1"/>
</dbReference>
<evidence type="ECO:0000259" key="9">
    <source>
        <dbReference type="PROSITE" id="PS50110"/>
    </source>
</evidence>
<dbReference type="OrthoDB" id="9763792at2"/>
<dbReference type="InterPro" id="IPR011006">
    <property type="entry name" value="CheY-like_superfamily"/>
</dbReference>
<proteinExistence type="predicted"/>
<evidence type="ECO:0000313" key="12">
    <source>
        <dbReference type="Proteomes" id="UP000248798"/>
    </source>
</evidence>
<keyword evidence="5" id="KW-0010">Activator</keyword>
<keyword evidence="13" id="KW-1185">Reference proteome</keyword>
<evidence type="ECO:0000256" key="1">
    <source>
        <dbReference type="ARBA" id="ARBA00022741"/>
    </source>
</evidence>
<organism evidence="11 12">
    <name type="scientific">Desulfobacter hydrogenophilus</name>
    <dbReference type="NCBI Taxonomy" id="2291"/>
    <lineage>
        <taxon>Bacteria</taxon>
        <taxon>Pseudomonadati</taxon>
        <taxon>Thermodesulfobacteriota</taxon>
        <taxon>Desulfobacteria</taxon>
        <taxon>Desulfobacterales</taxon>
        <taxon>Desulfobacteraceae</taxon>
        <taxon>Desulfobacter</taxon>
    </lineage>
</organism>
<evidence type="ECO:0000256" key="4">
    <source>
        <dbReference type="ARBA" id="ARBA00023125"/>
    </source>
</evidence>
<dbReference type="InterPro" id="IPR003593">
    <property type="entry name" value="AAA+_ATPase"/>
</dbReference>
<reference evidence="11 12" key="1">
    <citation type="submission" date="2018-06" db="EMBL/GenBank/DDBJ databases">
        <title>Complete Genome Sequence of Desulfobacter hydrogenophilus (DSM3380).</title>
        <authorList>
            <person name="Marietou A."/>
            <person name="Schreiber L."/>
            <person name="Marshall I."/>
            <person name="Jorgensen B."/>
        </authorList>
    </citation>
    <scope>NUCLEOTIDE SEQUENCE [LARGE SCALE GENOMIC DNA]</scope>
    <source>
        <strain evidence="11 12">DSM 3380</strain>
    </source>
</reference>
<dbReference type="SUPFAM" id="SSF52172">
    <property type="entry name" value="CheY-like"/>
    <property type="match status" value="1"/>
</dbReference>
<dbReference type="Gene3D" id="3.40.50.2300">
    <property type="match status" value="1"/>
</dbReference>
<protein>
    <submittedName>
        <fullName evidence="10">Sigma-54-dependent Fis family transcriptional regulator</fullName>
    </submittedName>
    <submittedName>
        <fullName evidence="11">Two-component system response regulator</fullName>
    </submittedName>
</protein>
<dbReference type="PROSITE" id="PS00688">
    <property type="entry name" value="SIGMA54_INTERACT_3"/>
    <property type="match status" value="1"/>
</dbReference>
<dbReference type="Proteomes" id="UP000293902">
    <property type="component" value="Chromosome"/>
</dbReference>
<dbReference type="InterPro" id="IPR009057">
    <property type="entry name" value="Homeodomain-like_sf"/>
</dbReference>
<dbReference type="InterPro" id="IPR002078">
    <property type="entry name" value="Sigma_54_int"/>
</dbReference>
<dbReference type="CDD" id="cd00009">
    <property type="entry name" value="AAA"/>
    <property type="match status" value="1"/>
</dbReference>
<dbReference type="InterPro" id="IPR058031">
    <property type="entry name" value="AAA_lid_NorR"/>
</dbReference>
<evidence type="ECO:0000256" key="3">
    <source>
        <dbReference type="ARBA" id="ARBA00023015"/>
    </source>
</evidence>
<evidence type="ECO:0000313" key="13">
    <source>
        <dbReference type="Proteomes" id="UP000293902"/>
    </source>
</evidence>
<dbReference type="Proteomes" id="UP000248798">
    <property type="component" value="Unassembled WGS sequence"/>
</dbReference>
<feature type="modified residue" description="4-aspartylphosphate" evidence="7">
    <location>
        <position position="53"/>
    </location>
</feature>
<feature type="domain" description="Sigma-54 factor interaction" evidence="8">
    <location>
        <begin position="143"/>
        <end position="372"/>
    </location>
</feature>
<dbReference type="RefSeq" id="WP_111958082.1">
    <property type="nucleotide sequence ID" value="NZ_CP036313.1"/>
</dbReference>
<dbReference type="SUPFAM" id="SSF52540">
    <property type="entry name" value="P-loop containing nucleoside triphosphate hydrolases"/>
    <property type="match status" value="1"/>
</dbReference>
<keyword evidence="7" id="KW-0597">Phosphoprotein</keyword>
<dbReference type="InterPro" id="IPR002197">
    <property type="entry name" value="HTH_Fis"/>
</dbReference>
<dbReference type="InterPro" id="IPR025943">
    <property type="entry name" value="Sigma_54_int_dom_ATP-bd_2"/>
</dbReference>
<keyword evidence="6" id="KW-0804">Transcription</keyword>
<keyword evidence="3" id="KW-0805">Transcription regulation</keyword>
<dbReference type="Pfam" id="PF00072">
    <property type="entry name" value="Response_reg"/>
    <property type="match status" value="1"/>
</dbReference>
<dbReference type="PROSITE" id="PS00675">
    <property type="entry name" value="SIGMA54_INTERACT_1"/>
    <property type="match status" value="1"/>
</dbReference>
<dbReference type="GO" id="GO:0005524">
    <property type="term" value="F:ATP binding"/>
    <property type="evidence" value="ECO:0007669"/>
    <property type="project" value="UniProtKB-KW"/>
</dbReference>
<feature type="domain" description="Response regulatory" evidence="9">
    <location>
        <begin position="4"/>
        <end position="118"/>
    </location>
</feature>
<dbReference type="AlphaFoldDB" id="A0A328FAJ4"/>
<sequence length="461" mass="51151">MKGRLLIVDDDTAHLSMLETLLKSLSYAIECVKDGADAIRQVQKNPYDLVLMDVRMANLGGMEALKEIKHLNPAIPVIIMTAYSSVDKAVEAMRLGADDYLTKPLNFEELKLSIERVTKHLQLSLENNRLKEQLLGEGAFSGIIGTSSAIREVIDTAKIAAPTDANILISGESGTGKELFAKAIHKNSKRKESPLISVNCAALSETLLESELFGHEKGAFTGADKPRAGLFISADKGTIFLDEIGEIPLSMQVKLLRVLQEKEIQKVGSDQVTSIDVRVIVATNKNLEEEVEKGSFRQDLFYRLNVINVKVPPLRDRTDDIPLLAQKFLNRYTKENKKEIKGFTPMAMDALVKYGWPGNVRELENIIERAIILCLGQYICEKDLPSNVLKDYEPENIARHELAGGGKTLNEIESIALIGTLKQTKGNKTEAARILNITRTTLNNKLKRHNLDLDKILPTSP</sequence>
<dbReference type="InterPro" id="IPR025662">
    <property type="entry name" value="Sigma_54_int_dom_ATP-bd_1"/>
</dbReference>
<dbReference type="PANTHER" id="PTHR32071:SF117">
    <property type="entry name" value="PTS-DEPENDENT DIHYDROXYACETONE KINASE OPERON REGULATORY PROTEIN-RELATED"/>
    <property type="match status" value="1"/>
</dbReference>
<dbReference type="PROSITE" id="PS50045">
    <property type="entry name" value="SIGMA54_INTERACT_4"/>
    <property type="match status" value="1"/>
</dbReference>
<evidence type="ECO:0000256" key="5">
    <source>
        <dbReference type="ARBA" id="ARBA00023159"/>
    </source>
</evidence>
<evidence type="ECO:0000256" key="2">
    <source>
        <dbReference type="ARBA" id="ARBA00022840"/>
    </source>
</evidence>
<evidence type="ECO:0000313" key="11">
    <source>
        <dbReference type="EMBL" id="RAM01226.1"/>
    </source>
</evidence>
<dbReference type="GO" id="GO:0006355">
    <property type="term" value="P:regulation of DNA-templated transcription"/>
    <property type="evidence" value="ECO:0007669"/>
    <property type="project" value="InterPro"/>
</dbReference>
<evidence type="ECO:0000313" key="10">
    <source>
        <dbReference type="EMBL" id="QBH12263.1"/>
    </source>
</evidence>
<evidence type="ECO:0000256" key="6">
    <source>
        <dbReference type="ARBA" id="ARBA00023163"/>
    </source>
</evidence>
<dbReference type="SUPFAM" id="SSF46689">
    <property type="entry name" value="Homeodomain-like"/>
    <property type="match status" value="1"/>
</dbReference>
<dbReference type="CDD" id="cd00156">
    <property type="entry name" value="REC"/>
    <property type="match status" value="1"/>
</dbReference>
<gene>
    <name evidence="11" type="ORF">DO021_14925</name>
    <name evidence="10" type="ORF">EYB58_04600</name>
</gene>
<dbReference type="PROSITE" id="PS50110">
    <property type="entry name" value="RESPONSE_REGULATORY"/>
    <property type="match status" value="1"/>
</dbReference>
<reference evidence="10 13" key="2">
    <citation type="submission" date="2019-02" db="EMBL/GenBank/DDBJ databases">
        <title>Complete genome sequence of Desulfobacter hydrogenophilus AcRS1.</title>
        <authorList>
            <person name="Marietou A."/>
            <person name="Lund M.B."/>
            <person name="Marshall I.P.G."/>
            <person name="Schreiber L."/>
            <person name="Jorgensen B."/>
        </authorList>
    </citation>
    <scope>NUCLEOTIDE SEQUENCE [LARGE SCALE GENOMIC DNA]</scope>
    <source>
        <strain evidence="10 13">AcRS1</strain>
    </source>
</reference>
<keyword evidence="4" id="KW-0238">DNA-binding</keyword>
<dbReference type="PANTHER" id="PTHR32071">
    <property type="entry name" value="TRANSCRIPTIONAL REGULATORY PROTEIN"/>
    <property type="match status" value="1"/>
</dbReference>
<dbReference type="PRINTS" id="PR01590">
    <property type="entry name" value="HTHFIS"/>
</dbReference>
<dbReference type="SMART" id="SM00448">
    <property type="entry name" value="REC"/>
    <property type="match status" value="1"/>
</dbReference>
<dbReference type="Pfam" id="PF02954">
    <property type="entry name" value="HTH_8"/>
    <property type="match status" value="1"/>
</dbReference>
<dbReference type="EMBL" id="QLNI01000030">
    <property type="protein sequence ID" value="RAM01226.1"/>
    <property type="molecule type" value="Genomic_DNA"/>
</dbReference>
<dbReference type="InterPro" id="IPR025944">
    <property type="entry name" value="Sigma_54_int_dom_CS"/>
</dbReference>
<keyword evidence="1" id="KW-0547">Nucleotide-binding</keyword>
<dbReference type="FunFam" id="3.40.50.300:FF:000006">
    <property type="entry name" value="DNA-binding transcriptional regulator NtrC"/>
    <property type="match status" value="1"/>
</dbReference>
<dbReference type="InterPro" id="IPR027417">
    <property type="entry name" value="P-loop_NTPase"/>
</dbReference>